<feature type="region of interest" description="Disordered" evidence="8">
    <location>
        <begin position="300"/>
        <end position="425"/>
    </location>
</feature>
<dbReference type="SUPFAM" id="SSF48371">
    <property type="entry name" value="ARM repeat"/>
    <property type="match status" value="1"/>
</dbReference>
<feature type="compositionally biased region" description="Low complexity" evidence="8">
    <location>
        <begin position="1"/>
        <end position="22"/>
    </location>
</feature>
<comment type="caution">
    <text evidence="10">The sequence shown here is derived from an EMBL/GenBank/DDBJ whole genome shotgun (WGS) entry which is preliminary data.</text>
</comment>
<accession>A0A0J9YHB9</accession>
<feature type="compositionally biased region" description="Polar residues" evidence="8">
    <location>
        <begin position="377"/>
        <end position="387"/>
    </location>
</feature>
<evidence type="ECO:0000256" key="6">
    <source>
        <dbReference type="ARBA" id="ARBA00081811"/>
    </source>
</evidence>
<evidence type="ECO:0000256" key="5">
    <source>
        <dbReference type="ARBA" id="ARBA00060736"/>
    </source>
</evidence>
<dbReference type="InterPro" id="IPR001313">
    <property type="entry name" value="Pumilio_RNA-bd_rpt"/>
</dbReference>
<dbReference type="PANTHER" id="PTHR12537:SF12">
    <property type="entry name" value="MATERNAL PROTEIN PUMILIO"/>
    <property type="match status" value="1"/>
</dbReference>
<keyword evidence="11" id="KW-1185">Reference proteome</keyword>
<dbReference type="STRING" id="1173061.A0A0J9YHB9"/>
<feature type="repeat" description="Pumilio" evidence="7">
    <location>
        <begin position="484"/>
        <end position="519"/>
    </location>
</feature>
<evidence type="ECO:0000256" key="4">
    <source>
        <dbReference type="ARBA" id="ARBA00022884"/>
    </source>
</evidence>
<keyword evidence="4" id="KW-0694">RNA-binding</keyword>
<dbReference type="OrthoDB" id="668540at2759"/>
<dbReference type="InterPro" id="IPR016024">
    <property type="entry name" value="ARM-type_fold"/>
</dbReference>
<dbReference type="CDD" id="cd07920">
    <property type="entry name" value="Pumilio"/>
    <property type="match status" value="1"/>
</dbReference>
<evidence type="ECO:0000313" key="11">
    <source>
        <dbReference type="Proteomes" id="UP000242525"/>
    </source>
</evidence>
<feature type="compositionally biased region" description="Polar residues" evidence="8">
    <location>
        <begin position="23"/>
        <end position="45"/>
    </location>
</feature>
<dbReference type="InterPro" id="IPR033712">
    <property type="entry name" value="Pumilio_RNA-bd"/>
</dbReference>
<feature type="region of interest" description="Disordered" evidence="8">
    <location>
        <begin position="1"/>
        <end position="108"/>
    </location>
</feature>
<evidence type="ECO:0000256" key="8">
    <source>
        <dbReference type="SAM" id="MobiDB-lite"/>
    </source>
</evidence>
<sequence length="789" mass="86661">MSSNASTNSSSSSFGTANTTNNPRSGSFSAGPNSHANGIISSTTPKPAAANGVKRDDFSPFKPSYLSPPPPISSSPFRRASAIEAENGTPLHHNSNFNHPFSNPSTPQHFSPIIGNNSANHSGVNSGIPSGIASPVQPNDPPSSNSILDRFANLGQITMNAELASNGMKQLELNADATPLPPVHSNHQSRHGSFTSYQSPSIPMESFSPFFSPSLSHAYSRSNSTAATPSMWHQQLSTPVSSNSTLVNGFSNLDVSNAESSGAVPPAITRSPFYSSNYASVFSSPANSIVGISENNNWPDESHYRSPPPTHAQSLDACLSPAPVRTSPAPRLAAVSASSDRNLRQQLAQQIAQPSPLSQPVSPNFRFNSPYHVHPELQTSGFNTTYREPNFRDHREHSTSSNNNYREPQHVRANSSTSRRHHSDYSHIRSPLLEEFRGSKNKNYQLKDIYGHIVEFSGDQYGSRFIQQRLETASSEEKDAVFKELQTDSLQLMTDVFGNYVIQKFFELGNQVQKSIIAKQMEGNVLRLSLQMYGCRVVQKAIEHVLTDQQAVLIKELDGHVLQCVKDQNGNHVVQKAIESIPAKHIAFIIDAFQDQVFPLATHPYGCRVIQRMLEHCEPASKRMLLSELHKVIYDLIEDQYGNYVVQHVIERGYPADKEKVMLIVCSSILAFSRHKFASNVVEKCIIYGSDEQRDQLIEEILRPQQPAAPASASAGTGADNAGPAAASVIPLTIMMKDQFGNYVIQKLLEITTSETRQHARLVEAIRPLLHQLKKVSYGKHLASIEKLV</sequence>
<feature type="compositionally biased region" description="Low complexity" evidence="8">
    <location>
        <begin position="92"/>
        <end position="105"/>
    </location>
</feature>
<dbReference type="FunFam" id="1.25.10.10:FF:000004">
    <property type="entry name" value="Pumilio homolog 1 isoform 2"/>
    <property type="match status" value="1"/>
</dbReference>
<feature type="repeat" description="Pumilio" evidence="7">
    <location>
        <begin position="727"/>
        <end position="764"/>
    </location>
</feature>
<feature type="repeat" description="Pumilio" evidence="7">
    <location>
        <begin position="556"/>
        <end position="591"/>
    </location>
</feature>
<dbReference type="InterPro" id="IPR011989">
    <property type="entry name" value="ARM-like"/>
</dbReference>
<evidence type="ECO:0000256" key="1">
    <source>
        <dbReference type="ARBA" id="ARBA00004496"/>
    </source>
</evidence>
<feature type="region of interest" description="Disordered" evidence="8">
    <location>
        <begin position="178"/>
        <end position="198"/>
    </location>
</feature>
<dbReference type="PANTHER" id="PTHR12537">
    <property type="entry name" value="RNA BINDING PROTEIN PUMILIO-RELATED"/>
    <property type="match status" value="1"/>
</dbReference>
<evidence type="ECO:0000313" key="10">
    <source>
        <dbReference type="EMBL" id="CDO51182.1"/>
    </source>
</evidence>
<dbReference type="GO" id="GO:0000288">
    <property type="term" value="P:nuclear-transcribed mRNA catabolic process, deadenylation-dependent decay"/>
    <property type="evidence" value="ECO:0007669"/>
    <property type="project" value="TreeGrafter"/>
</dbReference>
<evidence type="ECO:0000256" key="2">
    <source>
        <dbReference type="ARBA" id="ARBA00022490"/>
    </source>
</evidence>
<feature type="compositionally biased region" description="Basic and acidic residues" evidence="8">
    <location>
        <begin position="389"/>
        <end position="398"/>
    </location>
</feature>
<evidence type="ECO:0000259" key="9">
    <source>
        <dbReference type="PROSITE" id="PS50303"/>
    </source>
</evidence>
<name>A0A0J9YHB9_GEOCN</name>
<comment type="subcellular location">
    <subcellularLocation>
        <location evidence="1">Cytoplasm</location>
    </subcellularLocation>
</comment>
<dbReference type="PROSITE" id="PS50303">
    <property type="entry name" value="PUM_HD"/>
    <property type="match status" value="1"/>
</dbReference>
<comment type="similarity">
    <text evidence="5">Belongs to the PUF3 family.</text>
</comment>
<feature type="repeat" description="Pumilio" evidence="7">
    <location>
        <begin position="520"/>
        <end position="555"/>
    </location>
</feature>
<dbReference type="Pfam" id="PF00806">
    <property type="entry name" value="PUF"/>
    <property type="match status" value="8"/>
</dbReference>
<evidence type="ECO:0000256" key="7">
    <source>
        <dbReference type="PROSITE-ProRule" id="PRU00317"/>
    </source>
</evidence>
<feature type="repeat" description="Pumilio" evidence="7">
    <location>
        <begin position="664"/>
        <end position="699"/>
    </location>
</feature>
<feature type="compositionally biased region" description="Polar residues" evidence="8">
    <location>
        <begin position="336"/>
        <end position="367"/>
    </location>
</feature>
<proteinExistence type="inferred from homology"/>
<dbReference type="EMBL" id="CCBN010000001">
    <property type="protein sequence ID" value="CDO51182.1"/>
    <property type="molecule type" value="Genomic_DNA"/>
</dbReference>
<dbReference type="GO" id="GO:0005737">
    <property type="term" value="C:cytoplasm"/>
    <property type="evidence" value="ECO:0007669"/>
    <property type="project" value="UniProtKB-SubCell"/>
</dbReference>
<dbReference type="AlphaFoldDB" id="A0A0J9YHB9"/>
<feature type="repeat" description="Pumilio" evidence="7">
    <location>
        <begin position="592"/>
        <end position="627"/>
    </location>
</feature>
<protein>
    <recommendedName>
        <fullName evidence="6">Pumilio homology domain family member 3</fullName>
    </recommendedName>
</protein>
<evidence type="ECO:0000256" key="3">
    <source>
        <dbReference type="ARBA" id="ARBA00022737"/>
    </source>
</evidence>
<feature type="repeat" description="Pumilio" evidence="7">
    <location>
        <begin position="448"/>
        <end position="483"/>
    </location>
</feature>
<feature type="domain" description="PUM-HD" evidence="9">
    <location>
        <begin position="428"/>
        <end position="789"/>
    </location>
</feature>
<dbReference type="Proteomes" id="UP000242525">
    <property type="component" value="Unassembled WGS sequence"/>
</dbReference>
<dbReference type="InterPro" id="IPR033133">
    <property type="entry name" value="PUM-HD"/>
</dbReference>
<dbReference type="PROSITE" id="PS50302">
    <property type="entry name" value="PUM"/>
    <property type="match status" value="8"/>
</dbReference>
<reference evidence="10" key="1">
    <citation type="submission" date="2014-03" db="EMBL/GenBank/DDBJ databases">
        <authorList>
            <person name="Casaregola S."/>
        </authorList>
    </citation>
    <scope>NUCLEOTIDE SEQUENCE [LARGE SCALE GENOMIC DNA]</scope>
    <source>
        <strain evidence="10">CLIB 918</strain>
    </source>
</reference>
<dbReference type="Gene3D" id="1.25.10.10">
    <property type="entry name" value="Leucine-rich Repeat Variant"/>
    <property type="match status" value="1"/>
</dbReference>
<dbReference type="SMART" id="SM00025">
    <property type="entry name" value="Pumilio"/>
    <property type="match status" value="8"/>
</dbReference>
<keyword evidence="3" id="KW-0677">Repeat</keyword>
<gene>
    <name evidence="10" type="ORF">BN980_GECA01s02122g</name>
</gene>
<keyword evidence="2" id="KW-0963">Cytoplasm</keyword>
<dbReference type="GO" id="GO:0003730">
    <property type="term" value="F:mRNA 3'-UTR binding"/>
    <property type="evidence" value="ECO:0007669"/>
    <property type="project" value="TreeGrafter"/>
</dbReference>
<organism evidence="10 11">
    <name type="scientific">Geotrichum candidum</name>
    <name type="common">Oospora lactis</name>
    <name type="synonym">Dipodascus geotrichum</name>
    <dbReference type="NCBI Taxonomy" id="1173061"/>
    <lineage>
        <taxon>Eukaryota</taxon>
        <taxon>Fungi</taxon>
        <taxon>Dikarya</taxon>
        <taxon>Ascomycota</taxon>
        <taxon>Saccharomycotina</taxon>
        <taxon>Dipodascomycetes</taxon>
        <taxon>Dipodascales</taxon>
        <taxon>Dipodascaceae</taxon>
        <taxon>Geotrichum</taxon>
    </lineage>
</organism>
<feature type="region of interest" description="Disordered" evidence="8">
    <location>
        <begin position="125"/>
        <end position="145"/>
    </location>
</feature>
<feature type="repeat" description="Pumilio" evidence="7">
    <location>
        <begin position="628"/>
        <end position="663"/>
    </location>
</feature>
<feature type="compositionally biased region" description="Polar residues" evidence="8">
    <location>
        <begin position="399"/>
        <end position="417"/>
    </location>
</feature>